<dbReference type="PANTHER" id="PTHR46609:SF8">
    <property type="entry name" value="YQAJ VIRAL RECOMBINASE DOMAIN-CONTAINING PROTEIN"/>
    <property type="match status" value="1"/>
</dbReference>
<dbReference type="Gene3D" id="3.90.320.10">
    <property type="match status" value="1"/>
</dbReference>
<feature type="domain" description="YqaJ viral recombinase" evidence="2">
    <location>
        <begin position="643"/>
        <end position="792"/>
    </location>
</feature>
<dbReference type="CDD" id="cd22343">
    <property type="entry name" value="PDDEXK_lambda_exonuclease-like"/>
    <property type="match status" value="1"/>
</dbReference>
<feature type="compositionally biased region" description="Basic and acidic residues" evidence="1">
    <location>
        <begin position="32"/>
        <end position="43"/>
    </location>
</feature>
<evidence type="ECO:0000256" key="1">
    <source>
        <dbReference type="SAM" id="MobiDB-lite"/>
    </source>
</evidence>
<dbReference type="PANTHER" id="PTHR46609">
    <property type="entry name" value="EXONUCLEASE, PHAGE-TYPE/RECB, C-TERMINAL DOMAIN-CONTAINING PROTEIN"/>
    <property type="match status" value="1"/>
</dbReference>
<dbReference type="InterPro" id="IPR051703">
    <property type="entry name" value="NF-kappa-B_Signaling_Reg"/>
</dbReference>
<dbReference type="EMBL" id="JBEDNZ010000020">
    <property type="protein sequence ID" value="KAL0819313.1"/>
    <property type="molecule type" value="Genomic_DNA"/>
</dbReference>
<evidence type="ECO:0000313" key="4">
    <source>
        <dbReference type="EMBL" id="KAL0819313.1"/>
    </source>
</evidence>
<dbReference type="AlphaFoldDB" id="A0ABD0SHJ7"/>
<dbReference type="InterPro" id="IPR019080">
    <property type="entry name" value="YqaJ_viral_recombinase"/>
</dbReference>
<feature type="region of interest" description="Disordered" evidence="1">
    <location>
        <begin position="570"/>
        <end position="600"/>
    </location>
</feature>
<evidence type="ECO:0000259" key="2">
    <source>
        <dbReference type="Pfam" id="PF09588"/>
    </source>
</evidence>
<dbReference type="Proteomes" id="UP001549921">
    <property type="component" value="Unassembled WGS sequence"/>
</dbReference>
<sequence>MGNKENKKKKHKGWRKKNAYNWNKLMKNPESSSKENKPTDCKQCEPTPSNQSPNKVLTELTNVCNGPDIVDESTLLSKKRKISPSRNEIEPDELCLEVIPQENDIKNKKIEANHRIINLQYFTSELKRIAEHESLFQCNFSTIQLTKELQKGLYSEFFYKCEMCKKEFKIINSNEELNKNIVTGAMVAGCGYAQIQHITAALDLPNITSYLYEKSHDEVCQAWEETSWEEMKKAGEEERLAAIAEGRVTKEGIAEIDVIVDGCWCKRSYKSNYAALSGAASIIGRRFGKVLFYAVKNKYCCICARAEKRGETVREHKCYKNFTGPSTAMESEILVEGFKRSVEMHNLIYSRYIADGDSSTYARILEARPYPNITIEKISCRNHILRNLCNKLQQLKTDSRLDAKQKKIVTTERILSARKYICSAIKYHHENRQPDSVAKLHRDINLSIQHAYGNHDDCNRNICKKQSTEHCEVFKFRIWSLMKVIIANVASMARSLIENVDSNVVERLNGVIAKFVGGKRVNYALRRSYQGRCAGAVISFNSGKIYSTVEENVRHEPPSKRIKLFEEKQEKRRHYNKEKRRKKNRNLIQRKTDLHYGENVDNPDMDEVTFDLAKESFLKNLIKTDQQRKYIEESTRLQSESGEWMELRRNLLTSSNFGKVIKRRKTNPCANMVKNMLYRPNLSHVTSIHHGITNEPIAREQLSEILEEEISSCGLFIDKNIPYFGASPDGIIKRSNTLIEIKCPLAPYKMGIDEAIKNHKMHFWRYNKKNNEITLNKNSDWYYQVQGQMHICEVPKCILAIWYGDKKIKIEIIKEDKKFWVEKMEPKLTEFYFDCLLPELIDPRLTRGREIREPSYAVKKDKKGVKNKET</sequence>
<feature type="region of interest" description="Disordered" evidence="1">
    <location>
        <begin position="1"/>
        <end position="53"/>
    </location>
</feature>
<dbReference type="InterPro" id="IPR049012">
    <property type="entry name" value="Mutator_transp_dom"/>
</dbReference>
<evidence type="ECO:0008006" key="6">
    <source>
        <dbReference type="Google" id="ProtNLM"/>
    </source>
</evidence>
<protein>
    <recommendedName>
        <fullName evidence="6">YqaJ viral recombinase domain-containing protein</fullName>
    </recommendedName>
</protein>
<name>A0ABD0SHJ7_LOXSC</name>
<dbReference type="Pfam" id="PF20700">
    <property type="entry name" value="Mutator"/>
    <property type="match status" value="1"/>
</dbReference>
<accession>A0ABD0SHJ7</accession>
<feature type="compositionally biased region" description="Basic residues" evidence="1">
    <location>
        <begin position="1"/>
        <end position="18"/>
    </location>
</feature>
<feature type="compositionally biased region" description="Basic residues" evidence="1">
    <location>
        <begin position="571"/>
        <end position="585"/>
    </location>
</feature>
<dbReference type="InterPro" id="IPR011604">
    <property type="entry name" value="PDDEXK-like_dom_sf"/>
</dbReference>
<gene>
    <name evidence="4" type="ORF">ABMA28_007446</name>
</gene>
<reference evidence="4 5" key="1">
    <citation type="submission" date="2024-06" db="EMBL/GenBank/DDBJ databases">
        <title>A chromosome-level genome assembly of beet webworm, Loxostege sticticalis.</title>
        <authorList>
            <person name="Zhang Y."/>
        </authorList>
    </citation>
    <scope>NUCLEOTIDE SEQUENCE [LARGE SCALE GENOMIC DNA]</scope>
    <source>
        <strain evidence="4">AQ028</strain>
        <tissue evidence="4">Male pupae</tissue>
    </source>
</reference>
<evidence type="ECO:0000259" key="3">
    <source>
        <dbReference type="Pfam" id="PF20700"/>
    </source>
</evidence>
<proteinExistence type="predicted"/>
<dbReference type="SUPFAM" id="SSF52980">
    <property type="entry name" value="Restriction endonuclease-like"/>
    <property type="match status" value="1"/>
</dbReference>
<dbReference type="InterPro" id="IPR011335">
    <property type="entry name" value="Restrct_endonuc-II-like"/>
</dbReference>
<dbReference type="Pfam" id="PF09588">
    <property type="entry name" value="YqaJ"/>
    <property type="match status" value="1"/>
</dbReference>
<comment type="caution">
    <text evidence="4">The sequence shown here is derived from an EMBL/GenBank/DDBJ whole genome shotgun (WGS) entry which is preliminary data.</text>
</comment>
<feature type="domain" description="Mutator-like transposase" evidence="3">
    <location>
        <begin position="115"/>
        <end position="463"/>
    </location>
</feature>
<organism evidence="4 5">
    <name type="scientific">Loxostege sticticalis</name>
    <name type="common">Beet webworm moth</name>
    <dbReference type="NCBI Taxonomy" id="481309"/>
    <lineage>
        <taxon>Eukaryota</taxon>
        <taxon>Metazoa</taxon>
        <taxon>Ecdysozoa</taxon>
        <taxon>Arthropoda</taxon>
        <taxon>Hexapoda</taxon>
        <taxon>Insecta</taxon>
        <taxon>Pterygota</taxon>
        <taxon>Neoptera</taxon>
        <taxon>Endopterygota</taxon>
        <taxon>Lepidoptera</taxon>
        <taxon>Glossata</taxon>
        <taxon>Ditrysia</taxon>
        <taxon>Pyraloidea</taxon>
        <taxon>Crambidae</taxon>
        <taxon>Pyraustinae</taxon>
        <taxon>Loxostege</taxon>
    </lineage>
</organism>
<evidence type="ECO:0000313" key="5">
    <source>
        <dbReference type="Proteomes" id="UP001549921"/>
    </source>
</evidence>
<dbReference type="GO" id="GO:0006281">
    <property type="term" value="P:DNA repair"/>
    <property type="evidence" value="ECO:0007669"/>
    <property type="project" value="UniProtKB-ARBA"/>
</dbReference>